<proteinExistence type="predicted"/>
<dbReference type="InterPro" id="IPR021675">
    <property type="entry name" value="DUF3261"/>
</dbReference>
<keyword evidence="1" id="KW-0732">Signal</keyword>
<feature type="signal peptide" evidence="1">
    <location>
        <begin position="1"/>
        <end position="20"/>
    </location>
</feature>
<name>A0ABY3A465_9GAMM</name>
<evidence type="ECO:0000313" key="2">
    <source>
        <dbReference type="EMBL" id="TQC77511.1"/>
    </source>
</evidence>
<feature type="chain" id="PRO_5046171285" evidence="1">
    <location>
        <begin position="21"/>
        <end position="191"/>
    </location>
</feature>
<reference evidence="2 3" key="1">
    <citation type="submission" date="2019-06" db="EMBL/GenBank/DDBJ databases">
        <title>Pantoea dispersa Assembly.</title>
        <authorList>
            <person name="Wang J."/>
        </authorList>
    </citation>
    <scope>NUCLEOTIDE SEQUENCE [LARGE SCALE GENOMIC DNA]</scope>
    <source>
        <strain evidence="3">bio</strain>
    </source>
</reference>
<gene>
    <name evidence="2" type="ORF">FK492_05880</name>
</gene>
<accession>A0ABY3A465</accession>
<dbReference type="Proteomes" id="UP000319715">
    <property type="component" value="Unassembled WGS sequence"/>
</dbReference>
<dbReference type="EMBL" id="VICF01000001">
    <property type="protein sequence ID" value="TQC77511.1"/>
    <property type="molecule type" value="Genomic_DNA"/>
</dbReference>
<keyword evidence="3" id="KW-1185">Reference proteome</keyword>
<dbReference type="PROSITE" id="PS51257">
    <property type="entry name" value="PROKAR_LIPOPROTEIN"/>
    <property type="match status" value="1"/>
</dbReference>
<dbReference type="Pfam" id="PF11659">
    <property type="entry name" value="DUF3261"/>
    <property type="match status" value="1"/>
</dbReference>
<dbReference type="RefSeq" id="WP_058759688.1">
    <property type="nucleotide sequence ID" value="NZ_CP118629.1"/>
</dbReference>
<protein>
    <submittedName>
        <fullName evidence="2">DUF3261 domain-containing protein</fullName>
    </submittedName>
</protein>
<organism evidence="2 3">
    <name type="scientific">Pantoea dispersa</name>
    <dbReference type="NCBI Taxonomy" id="59814"/>
    <lineage>
        <taxon>Bacteria</taxon>
        <taxon>Pseudomonadati</taxon>
        <taxon>Pseudomonadota</taxon>
        <taxon>Gammaproteobacteria</taxon>
        <taxon>Enterobacterales</taxon>
        <taxon>Erwiniaceae</taxon>
        <taxon>Pantoea</taxon>
    </lineage>
</organism>
<comment type="caution">
    <text evidence="2">The sequence shown here is derived from an EMBL/GenBank/DDBJ whole genome shotgun (WGS) entry which is preliminary data.</text>
</comment>
<sequence length="191" mass="21068">MRMGALLLALSLLLSGCASHHDESSRPTAWLKPGVRITLPAPGISPGFQQQQLLTGRVKGKTQSLLVLLSADAQQISLAGLSSLGIRLFRVTYDQQGIHTQQMMALPDLPPASQVLADIMLSYWPVSAWQPQLPSGWTLRDVGDRRELRDASGQLISQIHYLQRGEQREPISVDQRAFGYQIHIQHLDASS</sequence>
<evidence type="ECO:0000256" key="1">
    <source>
        <dbReference type="SAM" id="SignalP"/>
    </source>
</evidence>
<evidence type="ECO:0000313" key="3">
    <source>
        <dbReference type="Proteomes" id="UP000319715"/>
    </source>
</evidence>